<sequence>MVINYAKNINITNILENLNYNVDQMRMKRIYKFKIL</sequence>
<dbReference type="KEGG" id="sin:YN1551_0890"/>
<protein>
    <submittedName>
        <fullName evidence="1">Uncharacterized protein</fullName>
    </submittedName>
</protein>
<gene>
    <name evidence="1" type="ordered locus">YN1551_0890</name>
</gene>
<evidence type="ECO:0000313" key="2">
    <source>
        <dbReference type="Proteomes" id="UP000006818"/>
    </source>
</evidence>
<dbReference type="EMBL" id="CP001404">
    <property type="protein sequence ID" value="ACP48009.1"/>
    <property type="molecule type" value="Genomic_DNA"/>
</dbReference>
<organism evidence="1 2">
    <name type="scientific">Saccharolobus islandicus (strain Y.N.15.51 / Yellowstone #2)</name>
    <name type="common">Sulfolobus islandicus</name>
    <dbReference type="NCBI Taxonomy" id="419942"/>
    <lineage>
        <taxon>Archaea</taxon>
        <taxon>Thermoproteota</taxon>
        <taxon>Thermoprotei</taxon>
        <taxon>Sulfolobales</taxon>
        <taxon>Sulfolobaceae</taxon>
        <taxon>Saccharolobus</taxon>
    </lineage>
</organism>
<dbReference type="AlphaFoldDB" id="C3NFB3"/>
<evidence type="ECO:0000313" key="1">
    <source>
        <dbReference type="EMBL" id="ACP48009.1"/>
    </source>
</evidence>
<dbReference type="Proteomes" id="UP000006818">
    <property type="component" value="Chromosome"/>
</dbReference>
<accession>C3NFB3</accession>
<name>C3NFB3_SACI1</name>
<reference evidence="1 2" key="1">
    <citation type="journal article" date="2009" name="Proc. Natl. Acad. Sci. U.S.A.">
        <title>Biogeography of the Sulfolobus islandicus pan-genome.</title>
        <authorList>
            <person name="Reno M.L."/>
            <person name="Held N.L."/>
            <person name="Fields C.J."/>
            <person name="Burke P.V."/>
            <person name="Whitaker R.J."/>
        </authorList>
    </citation>
    <scope>NUCLEOTIDE SEQUENCE [LARGE SCALE GENOMIC DNA]</scope>
    <source>
        <strain evidence="2">Y.N.15.51 / Yellowstone #2</strain>
    </source>
</reference>
<dbReference type="HOGENOM" id="CLU_3353975_0_0_2"/>
<proteinExistence type="predicted"/>